<dbReference type="GO" id="GO:1990281">
    <property type="term" value="C:efflux pump complex"/>
    <property type="evidence" value="ECO:0007669"/>
    <property type="project" value="TreeGrafter"/>
</dbReference>
<evidence type="ECO:0008006" key="8">
    <source>
        <dbReference type="Google" id="ProtNLM"/>
    </source>
</evidence>
<accession>A0A3B0XGT0</accession>
<dbReference type="InterPro" id="IPR058627">
    <property type="entry name" value="MdtA-like_C"/>
</dbReference>
<reference evidence="7" key="1">
    <citation type="submission" date="2018-06" db="EMBL/GenBank/DDBJ databases">
        <authorList>
            <person name="Zhirakovskaya E."/>
        </authorList>
    </citation>
    <scope>NUCLEOTIDE SEQUENCE</scope>
</reference>
<evidence type="ECO:0000256" key="3">
    <source>
        <dbReference type="SAM" id="Coils"/>
    </source>
</evidence>
<dbReference type="Gene3D" id="2.40.50.100">
    <property type="match status" value="1"/>
</dbReference>
<name>A0A3B0XGT0_9ZZZZ</name>
<evidence type="ECO:0000256" key="2">
    <source>
        <dbReference type="ARBA" id="ARBA00022448"/>
    </source>
</evidence>
<dbReference type="Pfam" id="PF25967">
    <property type="entry name" value="RND-MFP_C"/>
    <property type="match status" value="1"/>
</dbReference>
<evidence type="ECO:0000313" key="7">
    <source>
        <dbReference type="EMBL" id="VAW63800.1"/>
    </source>
</evidence>
<dbReference type="Pfam" id="PF25917">
    <property type="entry name" value="BSH_RND"/>
    <property type="match status" value="1"/>
</dbReference>
<protein>
    <recommendedName>
        <fullName evidence="8">Membrane fusion protein of RND family multidrug efflux pump</fullName>
    </recommendedName>
</protein>
<feature type="transmembrane region" description="Helical" evidence="4">
    <location>
        <begin position="12"/>
        <end position="31"/>
    </location>
</feature>
<dbReference type="InterPro" id="IPR058625">
    <property type="entry name" value="MdtA-like_BSH"/>
</dbReference>
<dbReference type="EMBL" id="UOFI01000050">
    <property type="protein sequence ID" value="VAW63800.1"/>
    <property type="molecule type" value="Genomic_DNA"/>
</dbReference>
<dbReference type="SUPFAM" id="SSF111369">
    <property type="entry name" value="HlyD-like secretion proteins"/>
    <property type="match status" value="1"/>
</dbReference>
<organism evidence="7">
    <name type="scientific">hydrothermal vent metagenome</name>
    <dbReference type="NCBI Taxonomy" id="652676"/>
    <lineage>
        <taxon>unclassified sequences</taxon>
        <taxon>metagenomes</taxon>
        <taxon>ecological metagenomes</taxon>
    </lineage>
</organism>
<proteinExistence type="predicted"/>
<keyword evidence="2" id="KW-0813">Transport</keyword>
<dbReference type="GO" id="GO:0015562">
    <property type="term" value="F:efflux transmembrane transporter activity"/>
    <property type="evidence" value="ECO:0007669"/>
    <property type="project" value="TreeGrafter"/>
</dbReference>
<dbReference type="PANTHER" id="PTHR30469:SF12">
    <property type="entry name" value="MULTIDRUG RESISTANCE PROTEIN MDTA"/>
    <property type="match status" value="1"/>
</dbReference>
<feature type="domain" description="Multidrug resistance protein MdtA-like barrel-sandwich hybrid" evidence="5">
    <location>
        <begin position="73"/>
        <end position="212"/>
    </location>
</feature>
<keyword evidence="4" id="KW-0472">Membrane</keyword>
<sequence>MNIKLFFKKEIVVVGVILIVAIVVSISLFAFKPVAEKQQVIEELPLAEFVLAKTESLPMTVLSQGSVTAKTHIDLVAEVSGRITHMAQLKSNGGFFKKGDLLLNIDDTDYRLAISRARAQVAAAQQQLVKVEIEAGQAKYDLKQIGRDPSKSTAYALRKPHLAEARANLQAAEAELKISQLQLQRTIVKAPFDGRVIKKDVDIGQYVSTGTVLADIYSTNMVEVRLPISLYQMELLGVSLREENRLGSVDVELMSEYFSRAYSWTAKLSHLEGELDERNRLVYIVAEVAAPYAYDEKKPQRPSLTPGMFVKARLTGEQKNAVIKLPRSSLRSGNEVWVIDENNRLHKKTVEIYTKDEAYIYIKSGLAQGNRVIINAIDYPLEGMHLQALNTSASGLNSNALPETVNE</sequence>
<dbReference type="InterPro" id="IPR006143">
    <property type="entry name" value="RND_pump_MFP"/>
</dbReference>
<dbReference type="Gene3D" id="2.40.420.20">
    <property type="match status" value="1"/>
</dbReference>
<dbReference type="Gene3D" id="2.40.30.170">
    <property type="match status" value="1"/>
</dbReference>
<evidence type="ECO:0000256" key="4">
    <source>
        <dbReference type="SAM" id="Phobius"/>
    </source>
</evidence>
<keyword evidence="3" id="KW-0175">Coiled coil</keyword>
<feature type="domain" description="Multidrug resistance protein MdtA-like C-terminal permuted SH3" evidence="6">
    <location>
        <begin position="333"/>
        <end position="378"/>
    </location>
</feature>
<keyword evidence="4" id="KW-0812">Transmembrane</keyword>
<dbReference type="Gene3D" id="1.10.287.470">
    <property type="entry name" value="Helix hairpin bin"/>
    <property type="match status" value="1"/>
</dbReference>
<dbReference type="PANTHER" id="PTHR30469">
    <property type="entry name" value="MULTIDRUG RESISTANCE PROTEIN MDTA"/>
    <property type="match status" value="1"/>
</dbReference>
<evidence type="ECO:0000256" key="1">
    <source>
        <dbReference type="ARBA" id="ARBA00004196"/>
    </source>
</evidence>
<dbReference type="AlphaFoldDB" id="A0A3B0XGT0"/>
<feature type="coiled-coil region" evidence="3">
    <location>
        <begin position="162"/>
        <end position="189"/>
    </location>
</feature>
<keyword evidence="4" id="KW-1133">Transmembrane helix</keyword>
<dbReference type="NCBIfam" id="TIGR01730">
    <property type="entry name" value="RND_mfp"/>
    <property type="match status" value="1"/>
</dbReference>
<gene>
    <name evidence="7" type="ORF">MNBD_GAMMA09-1107</name>
</gene>
<evidence type="ECO:0000259" key="6">
    <source>
        <dbReference type="Pfam" id="PF25967"/>
    </source>
</evidence>
<evidence type="ECO:0000259" key="5">
    <source>
        <dbReference type="Pfam" id="PF25917"/>
    </source>
</evidence>
<comment type="subcellular location">
    <subcellularLocation>
        <location evidence="1">Cell envelope</location>
    </subcellularLocation>
</comment>